<evidence type="ECO:0000256" key="3">
    <source>
        <dbReference type="SAM" id="MobiDB-lite"/>
    </source>
</evidence>
<feature type="domain" description="RRM" evidence="4">
    <location>
        <begin position="354"/>
        <end position="431"/>
    </location>
</feature>
<dbReference type="InterPro" id="IPR000504">
    <property type="entry name" value="RRM_dom"/>
</dbReference>
<dbReference type="PANTHER" id="PTHR48025:SF1">
    <property type="entry name" value="RRM DOMAIN-CONTAINING PROTEIN"/>
    <property type="match status" value="1"/>
</dbReference>
<keyword evidence="1 2" id="KW-0694">RNA-binding</keyword>
<organism evidence="5 6">
    <name type="scientific">Cyberlindnera jadinii (strain ATCC 18201 / CBS 1600 / BCRC 20928 / JCM 3617 / NBRC 0987 / NRRL Y-1542)</name>
    <name type="common">Torula yeast</name>
    <name type="synonym">Candida utilis</name>
    <dbReference type="NCBI Taxonomy" id="983966"/>
    <lineage>
        <taxon>Eukaryota</taxon>
        <taxon>Fungi</taxon>
        <taxon>Dikarya</taxon>
        <taxon>Ascomycota</taxon>
        <taxon>Saccharomycotina</taxon>
        <taxon>Saccharomycetes</taxon>
        <taxon>Phaffomycetales</taxon>
        <taxon>Phaffomycetaceae</taxon>
        <taxon>Cyberlindnera</taxon>
    </lineage>
</organism>
<evidence type="ECO:0000256" key="2">
    <source>
        <dbReference type="PROSITE-ProRule" id="PRU00176"/>
    </source>
</evidence>
<dbReference type="AlphaFoldDB" id="A0A0H5C2F2"/>
<dbReference type="EMBL" id="CDQK01000002">
    <property type="protein sequence ID" value="CEP21956.1"/>
    <property type="molecule type" value="Genomic_DNA"/>
</dbReference>
<feature type="compositionally biased region" description="Basic and acidic residues" evidence="3">
    <location>
        <begin position="71"/>
        <end position="92"/>
    </location>
</feature>
<dbReference type="PANTHER" id="PTHR48025">
    <property type="entry name" value="OS02G0815200 PROTEIN"/>
    <property type="match status" value="1"/>
</dbReference>
<evidence type="ECO:0000313" key="6">
    <source>
        <dbReference type="Proteomes" id="UP000038830"/>
    </source>
</evidence>
<sequence length="432" mass="49801">MSDEMDIDRGYSLCSKQDDRDRELSPRRDEGRDDDKGYRREFRRDRDYDRRGRGGRGGRGGYRRERSPRRPYNDFEDLKDRTAPVGSRESDRNFSNSVFVGNLGFDVDSQRLRDVFGGVGDVIRADVITQRGRHRGMATVEFATREDADRAIDKLHQTKIGDREIFVRHDNPPPESSRPERSRDRFGDRRDFRDRDSRDRGDFRDRDRRDYGRDRYDDRRDFGRDRERERKPKFAGPHYEVFVGNLPFSVRWQDLKDLFKEAGNVIRADIKMDDYTHRSRGFGMVYFDNQDDVKAAIERFNGYEMEGRAIDVREGKINSDSAAPTHLERDEAPVAANRNSDFTQGVEGDGEPSSTIYVDNLPFATSNQDLIDLFGTIDTVSKAEVKYNEVGRAAGAGVVEYVNEPSAAAAIESLNGYNYGGRDLKVTYAKRP</sequence>
<dbReference type="GO" id="GO:0005634">
    <property type="term" value="C:nucleus"/>
    <property type="evidence" value="ECO:0007669"/>
    <property type="project" value="TreeGrafter"/>
</dbReference>
<dbReference type="PROSITE" id="PS50102">
    <property type="entry name" value="RRM"/>
    <property type="match status" value="3"/>
</dbReference>
<feature type="region of interest" description="Disordered" evidence="3">
    <location>
        <begin position="1"/>
        <end position="94"/>
    </location>
</feature>
<dbReference type="InterPro" id="IPR050502">
    <property type="entry name" value="Euk_RNA-bind_prot"/>
</dbReference>
<feature type="compositionally biased region" description="Basic and acidic residues" evidence="3">
    <location>
        <begin position="16"/>
        <end position="52"/>
    </location>
</feature>
<proteinExistence type="predicted"/>
<evidence type="ECO:0000256" key="1">
    <source>
        <dbReference type="ARBA" id="ARBA00022884"/>
    </source>
</evidence>
<gene>
    <name evidence="5" type="ORF">BN1211_2181</name>
</gene>
<accession>A0A0H5C2F2</accession>
<dbReference type="SUPFAM" id="SSF54928">
    <property type="entry name" value="RNA-binding domain, RBD"/>
    <property type="match status" value="2"/>
</dbReference>
<dbReference type="Pfam" id="PF00076">
    <property type="entry name" value="RRM_1"/>
    <property type="match status" value="3"/>
</dbReference>
<evidence type="ECO:0000313" key="5">
    <source>
        <dbReference type="EMBL" id="CEP21956.1"/>
    </source>
</evidence>
<dbReference type="Proteomes" id="UP000038830">
    <property type="component" value="Unassembled WGS sequence"/>
</dbReference>
<dbReference type="SMART" id="SM00360">
    <property type="entry name" value="RRM"/>
    <property type="match status" value="3"/>
</dbReference>
<dbReference type="InterPro" id="IPR012677">
    <property type="entry name" value="Nucleotide-bd_a/b_plait_sf"/>
</dbReference>
<dbReference type="Gene3D" id="3.30.70.330">
    <property type="match status" value="3"/>
</dbReference>
<protein>
    <recommendedName>
        <fullName evidence="4">RRM domain-containing protein</fullName>
    </recommendedName>
</protein>
<name>A0A0H5C2F2_CYBJN</name>
<feature type="region of interest" description="Disordered" evidence="3">
    <location>
        <begin position="322"/>
        <end position="351"/>
    </location>
</feature>
<dbReference type="InterPro" id="IPR035979">
    <property type="entry name" value="RBD_domain_sf"/>
</dbReference>
<evidence type="ECO:0000259" key="4">
    <source>
        <dbReference type="PROSITE" id="PS50102"/>
    </source>
</evidence>
<reference evidence="6" key="1">
    <citation type="journal article" date="2015" name="J. Biotechnol.">
        <title>The structure of the Cyberlindnera jadinii genome and its relation to Candida utilis analyzed by the occurrence of single nucleotide polymorphisms.</title>
        <authorList>
            <person name="Rupp O."/>
            <person name="Brinkrolf K."/>
            <person name="Buerth C."/>
            <person name="Kunigo M."/>
            <person name="Schneider J."/>
            <person name="Jaenicke S."/>
            <person name="Goesmann A."/>
            <person name="Puehler A."/>
            <person name="Jaeger K.-E."/>
            <person name="Ernst J.F."/>
        </authorList>
    </citation>
    <scope>NUCLEOTIDE SEQUENCE [LARGE SCALE GENOMIC DNA]</scope>
    <source>
        <strain evidence="6">ATCC 18201 / CBS 1600 / BCRC 20928 / JCM 3617 / NBRC 0987 / NRRL Y-1542</strain>
    </source>
</reference>
<feature type="domain" description="RRM" evidence="4">
    <location>
        <begin position="96"/>
        <end position="172"/>
    </location>
</feature>
<feature type="region of interest" description="Disordered" evidence="3">
    <location>
        <begin position="161"/>
        <end position="207"/>
    </location>
</feature>
<dbReference type="GO" id="GO:0003729">
    <property type="term" value="F:mRNA binding"/>
    <property type="evidence" value="ECO:0007669"/>
    <property type="project" value="TreeGrafter"/>
</dbReference>
<feature type="domain" description="RRM" evidence="4">
    <location>
        <begin position="239"/>
        <end position="317"/>
    </location>
</feature>